<evidence type="ECO:0000256" key="8">
    <source>
        <dbReference type="ARBA" id="ARBA00035655"/>
    </source>
</evidence>
<dbReference type="EMBL" id="AP025730">
    <property type="protein sequence ID" value="BDI07893.1"/>
    <property type="molecule type" value="Genomic_DNA"/>
</dbReference>
<gene>
    <name evidence="11" type="ORF">CATMQ487_48630</name>
</gene>
<evidence type="ECO:0000313" key="11">
    <source>
        <dbReference type="EMBL" id="BDI07893.1"/>
    </source>
</evidence>
<feature type="transmembrane region" description="Helical" evidence="10">
    <location>
        <begin position="124"/>
        <end position="145"/>
    </location>
</feature>
<feature type="transmembrane region" description="Helical" evidence="10">
    <location>
        <begin position="298"/>
        <end position="317"/>
    </location>
</feature>
<dbReference type="InterPro" id="IPR007272">
    <property type="entry name" value="Sulf_transp_TsuA/YedE"/>
</dbReference>
<sequence>MFIDTVIARLGEMWTITLVGGVIGVLFGFFAHRSRFCLRSAVIEFSRGTKEGKLTVWLFTFSTAVLLTQVFILAGWMNVAESRQLSARGSVSGAAIGGAMFGAGMILARGCSSRLLVLAAQGNLRALLSGLVFAVTAQSALSGLLSPLRTSIAGWWTVEASSRDLLALTHLGHPGGVLFGAIWLVAALLWARRQRVRFWGWFGAVGVGVMVACAWLMTYRVSRAVFDLIVPIQSLSFTGPAADTLMLVLSPPGQPLKFDLGLVPGVAIGSFLSALIWRELKLEGFQGGQAMRRYIIGALLMGFGGMLAGGCAVGAGISGAAVFTLTSWVTLSTIWGAAMITDRLIDLPAERAHPPAPALAAGPDPEVSASYARP</sequence>
<accession>A0ABN6PUW7</accession>
<proteinExistence type="inferred from homology"/>
<evidence type="ECO:0000256" key="1">
    <source>
        <dbReference type="ARBA" id="ARBA00004429"/>
    </source>
</evidence>
<feature type="transmembrane region" description="Helical" evidence="10">
    <location>
        <begin position="54"/>
        <end position="79"/>
    </location>
</feature>
<feature type="transmembrane region" description="Helical" evidence="10">
    <location>
        <begin position="260"/>
        <end position="277"/>
    </location>
</feature>
<comment type="subcellular location">
    <subcellularLocation>
        <location evidence="1">Cell inner membrane</location>
        <topology evidence="1">Multi-pass membrane protein</topology>
    </subcellularLocation>
</comment>
<dbReference type="RefSeq" id="WP_251971044.1">
    <property type="nucleotide sequence ID" value="NZ_AP025730.1"/>
</dbReference>
<feature type="transmembrane region" description="Helical" evidence="10">
    <location>
        <begin position="13"/>
        <end position="33"/>
    </location>
</feature>
<organism evidence="11 12">
    <name type="scientific">Sphaerotilus microaerophilus</name>
    <dbReference type="NCBI Taxonomy" id="2914710"/>
    <lineage>
        <taxon>Bacteria</taxon>
        <taxon>Pseudomonadati</taxon>
        <taxon>Pseudomonadota</taxon>
        <taxon>Betaproteobacteria</taxon>
        <taxon>Burkholderiales</taxon>
        <taxon>Sphaerotilaceae</taxon>
        <taxon>Sphaerotilus</taxon>
    </lineage>
</organism>
<dbReference type="Proteomes" id="UP001057498">
    <property type="component" value="Chromosome"/>
</dbReference>
<evidence type="ECO:0000256" key="2">
    <source>
        <dbReference type="ARBA" id="ARBA00022448"/>
    </source>
</evidence>
<evidence type="ECO:0000256" key="4">
    <source>
        <dbReference type="ARBA" id="ARBA00022519"/>
    </source>
</evidence>
<dbReference type="PANTHER" id="PTHR30574">
    <property type="entry name" value="INNER MEMBRANE PROTEIN YEDE"/>
    <property type="match status" value="1"/>
</dbReference>
<keyword evidence="3" id="KW-1003">Cell membrane</keyword>
<dbReference type="PANTHER" id="PTHR30574:SF1">
    <property type="entry name" value="SULPHUR TRANSPORT DOMAIN-CONTAINING PROTEIN"/>
    <property type="match status" value="1"/>
</dbReference>
<dbReference type="Pfam" id="PF04143">
    <property type="entry name" value="Sulf_transp"/>
    <property type="match status" value="1"/>
</dbReference>
<evidence type="ECO:0000256" key="5">
    <source>
        <dbReference type="ARBA" id="ARBA00022692"/>
    </source>
</evidence>
<feature type="transmembrane region" description="Helical" evidence="10">
    <location>
        <begin position="91"/>
        <end position="112"/>
    </location>
</feature>
<feature type="transmembrane region" description="Helical" evidence="10">
    <location>
        <begin position="165"/>
        <end position="191"/>
    </location>
</feature>
<evidence type="ECO:0000256" key="7">
    <source>
        <dbReference type="ARBA" id="ARBA00023136"/>
    </source>
</evidence>
<evidence type="ECO:0000256" key="9">
    <source>
        <dbReference type="SAM" id="MobiDB-lite"/>
    </source>
</evidence>
<feature type="transmembrane region" description="Helical" evidence="10">
    <location>
        <begin position="323"/>
        <end position="341"/>
    </location>
</feature>
<protein>
    <submittedName>
        <fullName evidence="11">Lipocalin</fullName>
    </submittedName>
</protein>
<feature type="region of interest" description="Disordered" evidence="9">
    <location>
        <begin position="355"/>
        <end position="374"/>
    </location>
</feature>
<keyword evidence="2" id="KW-0813">Transport</keyword>
<feature type="transmembrane region" description="Helical" evidence="10">
    <location>
        <begin position="198"/>
        <end position="217"/>
    </location>
</feature>
<name>A0ABN6PUW7_9BURK</name>
<keyword evidence="7 10" id="KW-0472">Membrane</keyword>
<keyword evidence="6 10" id="KW-1133">Transmembrane helix</keyword>
<evidence type="ECO:0000313" key="12">
    <source>
        <dbReference type="Proteomes" id="UP001057498"/>
    </source>
</evidence>
<keyword evidence="5 10" id="KW-0812">Transmembrane</keyword>
<evidence type="ECO:0000256" key="6">
    <source>
        <dbReference type="ARBA" id="ARBA00022989"/>
    </source>
</evidence>
<reference evidence="11" key="1">
    <citation type="submission" date="2022-04" db="EMBL/GenBank/DDBJ databases">
        <title>Whole genome sequence of Sphaerotilus sp. FB-5.</title>
        <authorList>
            <person name="Takeda M."/>
            <person name="Narihara S."/>
            <person name="Akimoto M."/>
            <person name="Akimoto R."/>
            <person name="Nishiyashiki S."/>
            <person name="Murakami T."/>
        </authorList>
    </citation>
    <scope>NUCLEOTIDE SEQUENCE</scope>
    <source>
        <strain evidence="11">FB-5</strain>
    </source>
</reference>
<evidence type="ECO:0000256" key="3">
    <source>
        <dbReference type="ARBA" id="ARBA00022475"/>
    </source>
</evidence>
<comment type="similarity">
    <text evidence="8">Belongs to the TsuA/YedE (TC 9.B.102) family.</text>
</comment>
<evidence type="ECO:0000256" key="10">
    <source>
        <dbReference type="SAM" id="Phobius"/>
    </source>
</evidence>
<keyword evidence="12" id="KW-1185">Reference proteome</keyword>
<keyword evidence="4" id="KW-0997">Cell inner membrane</keyword>